<evidence type="ECO:0000313" key="3">
    <source>
        <dbReference type="Proteomes" id="UP001056429"/>
    </source>
</evidence>
<accession>A0A9J6P2E9</accession>
<sequence length="724" mass="83672">MMMKKINIKEVLKKIIKGIIGTFKELKSVDRSTKIMILMLSFIFSVLIEIGLDFYFKFLVFFVIFNLLFYVGYFLFGILSKPFKFIDNRLMGIHCGIYIVFYVLITESSYSFFEEVNATVIVLMVISYLTFFLAKKSTIGALKICYCIFLSVVIIIQLWSFHIGEYPYTGENEEKIEKIYSQYLKEDSSIYNVLGDENIISDYNVIWYGNQDDKRSRYSNGELKTEVVTIGEFIEEPIGIDKMWRMVYWDTQFDTVPINGHIYYPKNEGAYPLVVVIHGNHSMEEPSELGYEYIGKFLSERGYVVAMVDENYFNGSWSGGYSDENDGRAYLTLKHIEQIFQWNKEEGNPIRGKINEESVALFGHSRGGETAFLSKLFTEISESPEDYGVDFNFPIDIKSIITFGTTYGQYESCGDYPKIHDVNFLAIQGSNDGDVSEFQGKKSYDNVIFTGKDFYFKSYLYIEGANHGQFNTMWGDEDDDFPLSLMINKSELISGEKQREIALKYTYIFLESTLNDREEFIPIFKNNLNGINQHENKRFINGYSDSESYTLVDFDKNSYRYSILTDSGIGKDGDVAYEIKKIRLRDNGKLNNKGMYISIDESTKNIVGFNLKRNIEIEEYNYLSFDMVSFGAKDLIYNIEVEIFDGDGNKVVYDVNELYPLWDSIDSNVMKTESLNDDLGKREGTVFQTVLLPLDYSAKIDNISVIKFIFDEGEYILDNISLIK</sequence>
<keyword evidence="3" id="KW-1185">Reference proteome</keyword>
<keyword evidence="1" id="KW-0812">Transmembrane</keyword>
<dbReference type="SUPFAM" id="SSF53474">
    <property type="entry name" value="alpha/beta-Hydrolases"/>
    <property type="match status" value="1"/>
</dbReference>
<protein>
    <recommendedName>
        <fullName evidence="4">Alpha/beta hydrolase</fullName>
    </recommendedName>
</protein>
<dbReference type="PANTHER" id="PTHR33428">
    <property type="entry name" value="CHLOROPHYLLASE-2, CHLOROPLASTIC"/>
    <property type="match status" value="1"/>
</dbReference>
<dbReference type="Proteomes" id="UP001056429">
    <property type="component" value="Unassembled WGS sequence"/>
</dbReference>
<dbReference type="GO" id="GO:0015996">
    <property type="term" value="P:chlorophyll catabolic process"/>
    <property type="evidence" value="ECO:0007669"/>
    <property type="project" value="TreeGrafter"/>
</dbReference>
<organism evidence="2 3">
    <name type="scientific">Oceanirhabdus seepicola</name>
    <dbReference type="NCBI Taxonomy" id="2828781"/>
    <lineage>
        <taxon>Bacteria</taxon>
        <taxon>Bacillati</taxon>
        <taxon>Bacillota</taxon>
        <taxon>Clostridia</taxon>
        <taxon>Eubacteriales</taxon>
        <taxon>Clostridiaceae</taxon>
        <taxon>Oceanirhabdus</taxon>
    </lineage>
</organism>
<evidence type="ECO:0000313" key="2">
    <source>
        <dbReference type="EMBL" id="MCM1990572.1"/>
    </source>
</evidence>
<evidence type="ECO:0008006" key="4">
    <source>
        <dbReference type="Google" id="ProtNLM"/>
    </source>
</evidence>
<feature type="transmembrane region" description="Helical" evidence="1">
    <location>
        <begin position="58"/>
        <end position="79"/>
    </location>
</feature>
<dbReference type="InterPro" id="IPR029058">
    <property type="entry name" value="AB_hydrolase_fold"/>
</dbReference>
<feature type="transmembrane region" description="Helical" evidence="1">
    <location>
        <begin position="141"/>
        <end position="159"/>
    </location>
</feature>
<dbReference type="InterPro" id="IPR017395">
    <property type="entry name" value="Chlorophyllase-like"/>
</dbReference>
<dbReference type="EMBL" id="JAGSOJ010000002">
    <property type="protein sequence ID" value="MCM1990572.1"/>
    <property type="molecule type" value="Genomic_DNA"/>
</dbReference>
<dbReference type="AlphaFoldDB" id="A0A9J6P2E9"/>
<comment type="caution">
    <text evidence="2">The sequence shown here is derived from an EMBL/GenBank/DDBJ whole genome shotgun (WGS) entry which is preliminary data.</text>
</comment>
<dbReference type="GO" id="GO:0047746">
    <property type="term" value="F:chlorophyllase activity"/>
    <property type="evidence" value="ECO:0007669"/>
    <property type="project" value="TreeGrafter"/>
</dbReference>
<feature type="transmembrane region" description="Helical" evidence="1">
    <location>
        <begin position="35"/>
        <end position="52"/>
    </location>
</feature>
<gene>
    <name evidence="2" type="ORF">KDK92_12640</name>
</gene>
<feature type="transmembrane region" description="Helical" evidence="1">
    <location>
        <begin position="91"/>
        <end position="110"/>
    </location>
</feature>
<keyword evidence="1" id="KW-0472">Membrane</keyword>
<proteinExistence type="predicted"/>
<dbReference type="Pfam" id="PF07224">
    <property type="entry name" value="Chlorophyllase"/>
    <property type="match status" value="1"/>
</dbReference>
<dbReference type="RefSeq" id="WP_250859624.1">
    <property type="nucleotide sequence ID" value="NZ_JAGSOJ010000002.1"/>
</dbReference>
<dbReference type="Gene3D" id="3.40.50.1820">
    <property type="entry name" value="alpha/beta hydrolase"/>
    <property type="match status" value="1"/>
</dbReference>
<dbReference type="PANTHER" id="PTHR33428:SF14">
    <property type="entry name" value="CARBOXYLESTERASE TYPE B DOMAIN-CONTAINING PROTEIN"/>
    <property type="match status" value="1"/>
</dbReference>
<feature type="transmembrane region" description="Helical" evidence="1">
    <location>
        <begin position="116"/>
        <end position="134"/>
    </location>
</feature>
<name>A0A9J6P2E9_9CLOT</name>
<keyword evidence="1" id="KW-1133">Transmembrane helix</keyword>
<reference evidence="2" key="2">
    <citation type="submission" date="2021-04" db="EMBL/GenBank/DDBJ databases">
        <authorList>
            <person name="Dong X."/>
        </authorList>
    </citation>
    <scope>NUCLEOTIDE SEQUENCE</scope>
    <source>
        <strain evidence="2">ZWT</strain>
    </source>
</reference>
<evidence type="ECO:0000256" key="1">
    <source>
        <dbReference type="SAM" id="Phobius"/>
    </source>
</evidence>
<reference evidence="2" key="1">
    <citation type="journal article" date="2021" name="mSystems">
        <title>Bacteria and Archaea Synergistically Convert Glycine Betaine to Biogenic Methane in the Formosa Cold Seep of the South China Sea.</title>
        <authorList>
            <person name="Li L."/>
            <person name="Zhang W."/>
            <person name="Zhang S."/>
            <person name="Song L."/>
            <person name="Sun Q."/>
            <person name="Zhang H."/>
            <person name="Xiang H."/>
            <person name="Dong X."/>
        </authorList>
    </citation>
    <scope>NUCLEOTIDE SEQUENCE</scope>
    <source>
        <strain evidence="2">ZWT</strain>
    </source>
</reference>